<name>A0A372L6E8_9BACI</name>
<reference evidence="3 4" key="1">
    <citation type="submission" date="2018-08" db="EMBL/GenBank/DDBJ databases">
        <title>Bacillus chawlae sp. nov., Bacillus glennii sp. nov., and Bacillus saganii sp. nov. Isolated from the Vehicle Assembly Building at Kennedy Space Center where the Viking Spacecraft were Assembled.</title>
        <authorList>
            <person name="Seuylemezian A."/>
            <person name="Vaishampayan P."/>
        </authorList>
    </citation>
    <scope>NUCLEOTIDE SEQUENCE [LARGE SCALE GENOMIC DNA]</scope>
    <source>
        <strain evidence="3 4">V44-8</strain>
    </source>
</reference>
<dbReference type="EMBL" id="QVTD01000024">
    <property type="protein sequence ID" value="RFU60582.1"/>
    <property type="molecule type" value="Genomic_DNA"/>
</dbReference>
<dbReference type="InterPro" id="IPR052347">
    <property type="entry name" value="Isochorismatase_Nicotinamidase"/>
</dbReference>
<dbReference type="SUPFAM" id="SSF52499">
    <property type="entry name" value="Isochorismatase-like hydrolases"/>
    <property type="match status" value="1"/>
</dbReference>
<evidence type="ECO:0000313" key="3">
    <source>
        <dbReference type="EMBL" id="RFU60582.1"/>
    </source>
</evidence>
<gene>
    <name evidence="3" type="ORF">D0466_21430</name>
</gene>
<organism evidence="3 4">
    <name type="scientific">Peribacillus glennii</name>
    <dbReference type="NCBI Taxonomy" id="2303991"/>
    <lineage>
        <taxon>Bacteria</taxon>
        <taxon>Bacillati</taxon>
        <taxon>Bacillota</taxon>
        <taxon>Bacilli</taxon>
        <taxon>Bacillales</taxon>
        <taxon>Bacillaceae</taxon>
        <taxon>Peribacillus</taxon>
    </lineage>
</organism>
<proteinExistence type="inferred from homology"/>
<protein>
    <recommendedName>
        <fullName evidence="5">Isochorismatase family protein</fullName>
    </recommendedName>
</protein>
<sequence length="302" mass="34289">MKASFESIVDVTAIGGQNSAKIHELLTLASKEELVQSVQDTDRVLFLGIDFQNDFMENGGLAVPNSHQDVANVTRFIYDNMERITTIAVSIDTHEPQQIFHPSWWVDLSGHNPEPLTIISAEDVDNGKWKPVEHYEVSKDYVHNLEKLGKKQLCIWPYHCLQGTNGAALESQFSNMIHFHSIARKSKLQKIVKGLDPLSEMYGIIKAEYDRSDYCNHEFLQSLKGYDKIIIAGEAKSHCVLESVKQIAEHYAKDREITSRIFLLEDCMSPITGFEESTNEEFKQLQIQYGINIVSSNSFSMD</sequence>
<keyword evidence="4" id="KW-1185">Reference proteome</keyword>
<comment type="similarity">
    <text evidence="1">Belongs to the isochorismatase family.</text>
</comment>
<evidence type="ECO:0008006" key="5">
    <source>
        <dbReference type="Google" id="ProtNLM"/>
    </source>
</evidence>
<dbReference type="PANTHER" id="PTHR11080:SF2">
    <property type="entry name" value="LD05707P"/>
    <property type="match status" value="1"/>
</dbReference>
<dbReference type="InterPro" id="IPR036380">
    <property type="entry name" value="Isochorismatase-like_sf"/>
</dbReference>
<keyword evidence="2" id="KW-0378">Hydrolase</keyword>
<dbReference type="OrthoDB" id="9796485at2"/>
<evidence type="ECO:0000256" key="1">
    <source>
        <dbReference type="ARBA" id="ARBA00006336"/>
    </source>
</evidence>
<dbReference type="Proteomes" id="UP000262939">
    <property type="component" value="Unassembled WGS sequence"/>
</dbReference>
<evidence type="ECO:0000313" key="4">
    <source>
        <dbReference type="Proteomes" id="UP000262939"/>
    </source>
</evidence>
<dbReference type="AlphaFoldDB" id="A0A372L6E8"/>
<dbReference type="GO" id="GO:0016787">
    <property type="term" value="F:hydrolase activity"/>
    <property type="evidence" value="ECO:0007669"/>
    <property type="project" value="UniProtKB-KW"/>
</dbReference>
<dbReference type="Gene3D" id="3.40.50.850">
    <property type="entry name" value="Isochorismatase-like"/>
    <property type="match status" value="1"/>
</dbReference>
<comment type="caution">
    <text evidence="3">The sequence shown here is derived from an EMBL/GenBank/DDBJ whole genome shotgun (WGS) entry which is preliminary data.</text>
</comment>
<dbReference type="PANTHER" id="PTHR11080">
    <property type="entry name" value="PYRAZINAMIDASE/NICOTINAMIDASE"/>
    <property type="match status" value="1"/>
</dbReference>
<evidence type="ECO:0000256" key="2">
    <source>
        <dbReference type="ARBA" id="ARBA00022801"/>
    </source>
</evidence>
<accession>A0A372L6E8</accession>
<dbReference type="RefSeq" id="WP_117324532.1">
    <property type="nucleotide sequence ID" value="NZ_QVTD01000024.1"/>
</dbReference>